<dbReference type="InterPro" id="IPR003034">
    <property type="entry name" value="SAP_dom"/>
</dbReference>
<feature type="region of interest" description="Disordered" evidence="2">
    <location>
        <begin position="46"/>
        <end position="88"/>
    </location>
</feature>
<evidence type="ECO:0000256" key="1">
    <source>
        <dbReference type="SAM" id="Coils"/>
    </source>
</evidence>
<evidence type="ECO:0000313" key="5">
    <source>
        <dbReference type="Proteomes" id="UP000078492"/>
    </source>
</evidence>
<sequence length="160" mass="18392">MPGDETFSVVVLREKLREQGLPTTGTKAELLARLYAHDPEGTWRFTTDAGEASNATAGATTTDEEGASRATTNDKDDAKNASMPTESEQILRRELELLRRERDLHERELQLIRLENERLRQTPEMHVSLRNKDVKYVAGLAKEFDGSRNSFWKWEQQIRY</sequence>
<dbReference type="Pfam" id="PF02037">
    <property type="entry name" value="SAP"/>
    <property type="match status" value="1"/>
</dbReference>
<dbReference type="SUPFAM" id="SSF68906">
    <property type="entry name" value="SAP domain"/>
    <property type="match status" value="1"/>
</dbReference>
<dbReference type="Proteomes" id="UP000078492">
    <property type="component" value="Unassembled WGS sequence"/>
</dbReference>
<evidence type="ECO:0000256" key="2">
    <source>
        <dbReference type="SAM" id="MobiDB-lite"/>
    </source>
</evidence>
<name>A0A151J1Q8_9HYME</name>
<evidence type="ECO:0000259" key="3">
    <source>
        <dbReference type="PROSITE" id="PS50800"/>
    </source>
</evidence>
<dbReference type="PROSITE" id="PS50800">
    <property type="entry name" value="SAP"/>
    <property type="match status" value="1"/>
</dbReference>
<organism evidence="4 5">
    <name type="scientific">Trachymyrmex cornetzi</name>
    <dbReference type="NCBI Taxonomy" id="471704"/>
    <lineage>
        <taxon>Eukaryota</taxon>
        <taxon>Metazoa</taxon>
        <taxon>Ecdysozoa</taxon>
        <taxon>Arthropoda</taxon>
        <taxon>Hexapoda</taxon>
        <taxon>Insecta</taxon>
        <taxon>Pterygota</taxon>
        <taxon>Neoptera</taxon>
        <taxon>Endopterygota</taxon>
        <taxon>Hymenoptera</taxon>
        <taxon>Apocrita</taxon>
        <taxon>Aculeata</taxon>
        <taxon>Formicoidea</taxon>
        <taxon>Formicidae</taxon>
        <taxon>Myrmicinae</taxon>
        <taxon>Trachymyrmex</taxon>
    </lineage>
</organism>
<dbReference type="EMBL" id="KQ980534">
    <property type="protein sequence ID" value="KYN15592.1"/>
    <property type="molecule type" value="Genomic_DNA"/>
</dbReference>
<accession>A0A151J1Q8</accession>
<feature type="domain" description="SAP" evidence="3">
    <location>
        <begin position="4"/>
        <end position="38"/>
    </location>
</feature>
<evidence type="ECO:0000313" key="4">
    <source>
        <dbReference type="EMBL" id="KYN15592.1"/>
    </source>
</evidence>
<dbReference type="Gene3D" id="1.10.720.30">
    <property type="entry name" value="SAP domain"/>
    <property type="match status" value="1"/>
</dbReference>
<dbReference type="AlphaFoldDB" id="A0A151J1Q8"/>
<feature type="coiled-coil region" evidence="1">
    <location>
        <begin position="88"/>
        <end position="122"/>
    </location>
</feature>
<dbReference type="SMART" id="SM00513">
    <property type="entry name" value="SAP"/>
    <property type="match status" value="1"/>
</dbReference>
<reference evidence="4 5" key="1">
    <citation type="submission" date="2015-09" db="EMBL/GenBank/DDBJ databases">
        <title>Trachymyrmex cornetzi WGS genome.</title>
        <authorList>
            <person name="Nygaard S."/>
            <person name="Hu H."/>
            <person name="Boomsma J."/>
            <person name="Zhang G."/>
        </authorList>
    </citation>
    <scope>NUCLEOTIDE SEQUENCE [LARGE SCALE GENOMIC DNA]</scope>
    <source>
        <strain evidence="4">Tcor2-1</strain>
        <tissue evidence="4">Whole body</tissue>
    </source>
</reference>
<protein>
    <recommendedName>
        <fullName evidence="3">SAP domain-containing protein</fullName>
    </recommendedName>
</protein>
<keyword evidence="5" id="KW-1185">Reference proteome</keyword>
<gene>
    <name evidence="4" type="ORF">ALC57_12177</name>
</gene>
<dbReference type="InterPro" id="IPR036361">
    <property type="entry name" value="SAP_dom_sf"/>
</dbReference>
<proteinExistence type="predicted"/>
<keyword evidence="1" id="KW-0175">Coiled coil</keyword>